<proteinExistence type="inferred from homology"/>
<feature type="coiled-coil region" evidence="3">
    <location>
        <begin position="100"/>
        <end position="163"/>
    </location>
</feature>
<dbReference type="RefSeq" id="XP_002740812.2">
    <property type="nucleotide sequence ID" value="XM_002740766.2"/>
</dbReference>
<dbReference type="PANTHER" id="PTHR31974:SF2">
    <property type="entry name" value="BIOGENESIS OF LYSOSOME-RELATED ORGANELLES COMPLEX 1 SUBUNIT 3"/>
    <property type="match status" value="1"/>
</dbReference>
<keyword evidence="5" id="KW-1185">Reference proteome</keyword>
<feature type="compositionally biased region" description="Basic and acidic residues" evidence="4">
    <location>
        <begin position="1"/>
        <end position="11"/>
    </location>
</feature>
<evidence type="ECO:0000313" key="5">
    <source>
        <dbReference type="Proteomes" id="UP000694865"/>
    </source>
</evidence>
<sequence>MATKEVVRVVEGEASESESEEEINTSHHQLVGLVVAGEASETDSEDEDSVKTGSGLPPLKVKHGSPGDSFSFGSSSGSEITVDDSKPRRKEISKYDTLLHRRLRERNAALRNHLESAVNHTYQSGTRDINNTTQQLAKSQMYIQDVSHNLRVLSSDLQSLKNKVDIVMNCNILPTLHVPDNVMQNHRLKQQSYEHVDDATTRAYTMAM</sequence>
<dbReference type="Proteomes" id="UP000694865">
    <property type="component" value="Unplaced"/>
</dbReference>
<evidence type="ECO:0000256" key="2">
    <source>
        <dbReference type="ARBA" id="ARBA00019581"/>
    </source>
</evidence>
<feature type="compositionally biased region" description="Low complexity" evidence="4">
    <location>
        <begin position="64"/>
        <end position="78"/>
    </location>
</feature>
<name>A0ABM0GZG0_SACKO</name>
<evidence type="ECO:0000313" key="6">
    <source>
        <dbReference type="RefSeq" id="XP_002740812.2"/>
    </source>
</evidence>
<evidence type="ECO:0000256" key="3">
    <source>
        <dbReference type="SAM" id="Coils"/>
    </source>
</evidence>
<evidence type="ECO:0000256" key="4">
    <source>
        <dbReference type="SAM" id="MobiDB-lite"/>
    </source>
</evidence>
<dbReference type="Pfam" id="PF15753">
    <property type="entry name" value="BLOC1S3"/>
    <property type="match status" value="1"/>
</dbReference>
<evidence type="ECO:0000256" key="1">
    <source>
        <dbReference type="ARBA" id="ARBA00008942"/>
    </source>
</evidence>
<feature type="region of interest" description="Disordered" evidence="4">
    <location>
        <begin position="1"/>
        <end position="88"/>
    </location>
</feature>
<gene>
    <name evidence="6" type="primary">LOC100378094</name>
</gene>
<accession>A0ABM0GZG0</accession>
<organism evidence="5 6">
    <name type="scientific">Saccoglossus kowalevskii</name>
    <name type="common">Acorn worm</name>
    <dbReference type="NCBI Taxonomy" id="10224"/>
    <lineage>
        <taxon>Eukaryota</taxon>
        <taxon>Metazoa</taxon>
        <taxon>Hemichordata</taxon>
        <taxon>Enteropneusta</taxon>
        <taxon>Harrimaniidae</taxon>
        <taxon>Saccoglossus</taxon>
    </lineage>
</organism>
<dbReference type="InterPro" id="IPR017245">
    <property type="entry name" value="BLOC-1_complex_su-3"/>
</dbReference>
<reference evidence="6" key="1">
    <citation type="submission" date="2025-08" db="UniProtKB">
        <authorList>
            <consortium name="RefSeq"/>
        </authorList>
    </citation>
    <scope>IDENTIFICATION</scope>
    <source>
        <tissue evidence="6">Testes</tissue>
    </source>
</reference>
<feature type="compositionally biased region" description="Acidic residues" evidence="4">
    <location>
        <begin position="13"/>
        <end position="23"/>
    </location>
</feature>
<comment type="similarity">
    <text evidence="1">Belongs to the BLOC1S3 family.</text>
</comment>
<keyword evidence="3" id="KW-0175">Coiled coil</keyword>
<dbReference type="PANTHER" id="PTHR31974">
    <property type="entry name" value="BIOGENESIS OF LYSOSOME-RELATED ORGANELLES COMPLEX 1 SUBUNIT 3"/>
    <property type="match status" value="1"/>
</dbReference>
<protein>
    <recommendedName>
        <fullName evidence="2">Biogenesis of lysosome-related organelles complex 1 subunit 3</fullName>
    </recommendedName>
</protein>
<dbReference type="GeneID" id="100378094"/>